<evidence type="ECO:0000313" key="4">
    <source>
        <dbReference type="EMBL" id="KAF2651935.1"/>
    </source>
</evidence>
<reference evidence="4" key="1">
    <citation type="journal article" date="2020" name="Stud. Mycol.">
        <title>101 Dothideomycetes genomes: a test case for predicting lifestyles and emergence of pathogens.</title>
        <authorList>
            <person name="Haridas S."/>
            <person name="Albert R."/>
            <person name="Binder M."/>
            <person name="Bloem J."/>
            <person name="Labutti K."/>
            <person name="Salamov A."/>
            <person name="Andreopoulos B."/>
            <person name="Baker S."/>
            <person name="Barry K."/>
            <person name="Bills G."/>
            <person name="Bluhm B."/>
            <person name="Cannon C."/>
            <person name="Castanera R."/>
            <person name="Culley D."/>
            <person name="Daum C."/>
            <person name="Ezra D."/>
            <person name="Gonzalez J."/>
            <person name="Henrissat B."/>
            <person name="Kuo A."/>
            <person name="Liang C."/>
            <person name="Lipzen A."/>
            <person name="Lutzoni F."/>
            <person name="Magnuson J."/>
            <person name="Mondo S."/>
            <person name="Nolan M."/>
            <person name="Ohm R."/>
            <person name="Pangilinan J."/>
            <person name="Park H.-J."/>
            <person name="Ramirez L."/>
            <person name="Alfaro M."/>
            <person name="Sun H."/>
            <person name="Tritt A."/>
            <person name="Yoshinaga Y."/>
            <person name="Zwiers L.-H."/>
            <person name="Turgeon B."/>
            <person name="Goodwin S."/>
            <person name="Spatafora J."/>
            <person name="Crous P."/>
            <person name="Grigoriev I."/>
        </authorList>
    </citation>
    <scope>NUCLEOTIDE SEQUENCE</scope>
    <source>
        <strain evidence="4">CBS 122681</strain>
    </source>
</reference>
<comment type="similarity">
    <text evidence="1">Belongs to the methyltransferase superfamily.</text>
</comment>
<dbReference type="Gene3D" id="3.40.50.150">
    <property type="entry name" value="Vaccinia Virus protein VP39"/>
    <property type="match status" value="1"/>
</dbReference>
<evidence type="ECO:0000256" key="1">
    <source>
        <dbReference type="ARBA" id="ARBA00008361"/>
    </source>
</evidence>
<dbReference type="OrthoDB" id="411785at2759"/>
<name>A0A6A6SVZ6_9PLEO</name>
<evidence type="ECO:0000256" key="3">
    <source>
        <dbReference type="ARBA" id="ARBA00022679"/>
    </source>
</evidence>
<evidence type="ECO:0000313" key="5">
    <source>
        <dbReference type="Proteomes" id="UP000799324"/>
    </source>
</evidence>
<dbReference type="PANTHER" id="PTHR12176:SF84">
    <property type="entry name" value="METHYLTRANSFERASE DOMAIN-CONTAINING PROTEIN"/>
    <property type="match status" value="1"/>
</dbReference>
<keyword evidence="5" id="KW-1185">Reference proteome</keyword>
<keyword evidence="3" id="KW-0808">Transferase</keyword>
<protein>
    <submittedName>
        <fullName evidence="4">Uncharacterized protein</fullName>
    </submittedName>
</protein>
<accession>A0A6A6SVZ6</accession>
<dbReference type="EMBL" id="MU004414">
    <property type="protein sequence ID" value="KAF2651935.1"/>
    <property type="molecule type" value="Genomic_DNA"/>
</dbReference>
<dbReference type="PANTHER" id="PTHR12176">
    <property type="entry name" value="SAM-DEPENDENT METHYLTRANSFERASE SUPERFAMILY PROTEIN"/>
    <property type="match status" value="1"/>
</dbReference>
<proteinExistence type="inferred from homology"/>
<dbReference type="InterPro" id="IPR029063">
    <property type="entry name" value="SAM-dependent_MTases_sf"/>
</dbReference>
<dbReference type="GO" id="GO:0008168">
    <property type="term" value="F:methyltransferase activity"/>
    <property type="evidence" value="ECO:0007669"/>
    <property type="project" value="UniProtKB-KW"/>
</dbReference>
<dbReference type="Proteomes" id="UP000799324">
    <property type="component" value="Unassembled WGS sequence"/>
</dbReference>
<dbReference type="InterPro" id="IPR051419">
    <property type="entry name" value="Lys/N-term_MeTrsfase_sf"/>
</dbReference>
<sequence>MPPQQPSYGSQEYWNKHFTSNSSPFEWLEAPTALDPYIVDALENIDDQGQRILHIGSGTSLLSYHLRTFVKDPEGIHNLDYSDVAVELGKQRELEIFDVEEQLHGPDEAKSKYMRWSSVDLLSYSCLLETCKPYRYSVIVDKSTSDSIACADDVYVPLPYPISTNTPEESTLQKAKSPEPIHPLSILAIHLALVTKPQARWISLSYSQDRYPFLENPPPFAHGPPNPSKLWRLLSKHEIEVSEEPTSNGAVTTHRPKVLHWVYVLERTELKVYTR</sequence>
<organism evidence="4 5">
    <name type="scientific">Lophiostoma macrostomum CBS 122681</name>
    <dbReference type="NCBI Taxonomy" id="1314788"/>
    <lineage>
        <taxon>Eukaryota</taxon>
        <taxon>Fungi</taxon>
        <taxon>Dikarya</taxon>
        <taxon>Ascomycota</taxon>
        <taxon>Pezizomycotina</taxon>
        <taxon>Dothideomycetes</taxon>
        <taxon>Pleosporomycetidae</taxon>
        <taxon>Pleosporales</taxon>
        <taxon>Lophiostomataceae</taxon>
        <taxon>Lophiostoma</taxon>
    </lineage>
</organism>
<gene>
    <name evidence="4" type="ORF">K491DRAFT_605901</name>
</gene>
<dbReference type="AlphaFoldDB" id="A0A6A6SVZ6"/>
<keyword evidence="2" id="KW-0489">Methyltransferase</keyword>
<dbReference type="SUPFAM" id="SSF53335">
    <property type="entry name" value="S-adenosyl-L-methionine-dependent methyltransferases"/>
    <property type="match status" value="1"/>
</dbReference>
<evidence type="ECO:0000256" key="2">
    <source>
        <dbReference type="ARBA" id="ARBA00022603"/>
    </source>
</evidence>
<dbReference type="GO" id="GO:0032259">
    <property type="term" value="P:methylation"/>
    <property type="evidence" value="ECO:0007669"/>
    <property type="project" value="UniProtKB-KW"/>
</dbReference>